<keyword evidence="2" id="KW-0472">Membrane</keyword>
<protein>
    <submittedName>
        <fullName evidence="3">Uncharacterized protein</fullName>
    </submittedName>
</protein>
<dbReference type="GO" id="GO:0003743">
    <property type="term" value="F:translation initiation factor activity"/>
    <property type="evidence" value="ECO:0007669"/>
    <property type="project" value="InterPro"/>
</dbReference>
<evidence type="ECO:0000256" key="2">
    <source>
        <dbReference type="SAM" id="Phobius"/>
    </source>
</evidence>
<dbReference type="EMBL" id="JAYMYQ010000009">
    <property type="protein sequence ID" value="KAK7313950.1"/>
    <property type="molecule type" value="Genomic_DNA"/>
</dbReference>
<evidence type="ECO:0000313" key="3">
    <source>
        <dbReference type="EMBL" id="KAK7313950.1"/>
    </source>
</evidence>
<dbReference type="PANTHER" id="PTHR12217">
    <property type="entry name" value="EUKARYOTIC TRANSLATION INITIATION FACTOR 2D"/>
    <property type="match status" value="1"/>
</dbReference>
<keyword evidence="2" id="KW-1133">Transmembrane helix</keyword>
<reference evidence="3 4" key="1">
    <citation type="submission" date="2024-01" db="EMBL/GenBank/DDBJ databases">
        <title>The genomes of 5 underutilized Papilionoideae crops provide insights into root nodulation and disease resistanc.</title>
        <authorList>
            <person name="Jiang F."/>
        </authorList>
    </citation>
    <scope>NUCLEOTIDE SEQUENCE [LARGE SCALE GENOMIC DNA]</scope>
    <source>
        <strain evidence="3">LVBAO_FW01</strain>
        <tissue evidence="3">Leaves</tissue>
    </source>
</reference>
<organism evidence="3 4">
    <name type="scientific">Canavalia gladiata</name>
    <name type="common">Sword bean</name>
    <name type="synonym">Dolichos gladiatus</name>
    <dbReference type="NCBI Taxonomy" id="3824"/>
    <lineage>
        <taxon>Eukaryota</taxon>
        <taxon>Viridiplantae</taxon>
        <taxon>Streptophyta</taxon>
        <taxon>Embryophyta</taxon>
        <taxon>Tracheophyta</taxon>
        <taxon>Spermatophyta</taxon>
        <taxon>Magnoliopsida</taxon>
        <taxon>eudicotyledons</taxon>
        <taxon>Gunneridae</taxon>
        <taxon>Pentapetalae</taxon>
        <taxon>rosids</taxon>
        <taxon>fabids</taxon>
        <taxon>Fabales</taxon>
        <taxon>Fabaceae</taxon>
        <taxon>Papilionoideae</taxon>
        <taxon>50 kb inversion clade</taxon>
        <taxon>NPAAA clade</taxon>
        <taxon>indigoferoid/millettioid clade</taxon>
        <taxon>Phaseoleae</taxon>
        <taxon>Canavalia</taxon>
    </lineage>
</organism>
<dbReference type="GO" id="GO:0001731">
    <property type="term" value="P:formation of translation preinitiation complex"/>
    <property type="evidence" value="ECO:0007669"/>
    <property type="project" value="InterPro"/>
</dbReference>
<feature type="region of interest" description="Disordered" evidence="1">
    <location>
        <begin position="1"/>
        <end position="20"/>
    </location>
</feature>
<proteinExistence type="predicted"/>
<sequence length="180" mass="20494">MFKKVVEAESPQRLSGPDRKKLRRSIKEKFQRASNSDLDALLPQLAVMPMLYYSFIFLLYCIVNNSILQAKITVVKLQNRVSDVLQCSCPRLRDFRNRSVATSFICLIRKQKIKNRPAPIVVGSTAKSSGKALKVGLHGKALRITHYTRDLLSSSGLLLDQIEPFETDWPKNRANQEFTN</sequence>
<keyword evidence="4" id="KW-1185">Reference proteome</keyword>
<gene>
    <name evidence="3" type="ORF">VNO77_39157</name>
</gene>
<accession>A0AAN9KAK5</accession>
<dbReference type="InterPro" id="IPR039757">
    <property type="entry name" value="EIF2D"/>
</dbReference>
<evidence type="ECO:0000256" key="1">
    <source>
        <dbReference type="SAM" id="MobiDB-lite"/>
    </source>
</evidence>
<keyword evidence="2" id="KW-0812">Transmembrane</keyword>
<dbReference type="AlphaFoldDB" id="A0AAN9KAK5"/>
<evidence type="ECO:0000313" key="4">
    <source>
        <dbReference type="Proteomes" id="UP001367508"/>
    </source>
</evidence>
<dbReference type="PANTHER" id="PTHR12217:SF4">
    <property type="entry name" value="EUKARYOTIC TRANSLATION INITIATION FACTOR 2D"/>
    <property type="match status" value="1"/>
</dbReference>
<dbReference type="Proteomes" id="UP001367508">
    <property type="component" value="Unassembled WGS sequence"/>
</dbReference>
<feature type="transmembrane region" description="Helical" evidence="2">
    <location>
        <begin position="41"/>
        <end position="63"/>
    </location>
</feature>
<comment type="caution">
    <text evidence="3">The sequence shown here is derived from an EMBL/GenBank/DDBJ whole genome shotgun (WGS) entry which is preliminary data.</text>
</comment>
<name>A0AAN9KAK5_CANGL</name>